<evidence type="ECO:0000313" key="1">
    <source>
        <dbReference type="EMBL" id="ABZ83757.1"/>
    </source>
</evidence>
<sequence>MSGHWTRCTVDVIYDPADIAELTIEYADHAPWKARRLVIGERTGPRPKLPGRLSP</sequence>
<keyword evidence="2" id="KW-1185">Reference proteome</keyword>
<gene>
    <name evidence="1" type="ORF">HM1_0798</name>
</gene>
<dbReference type="RefSeq" id="WP_012282279.1">
    <property type="nucleotide sequence ID" value="NC_010337.2"/>
</dbReference>
<dbReference type="HOGENOM" id="CLU_3026043_0_0_9"/>
<dbReference type="KEGG" id="hmo:HM1_0798"/>
<dbReference type="EMBL" id="CP000930">
    <property type="protein sequence ID" value="ABZ83757.1"/>
    <property type="molecule type" value="Genomic_DNA"/>
</dbReference>
<dbReference type="Proteomes" id="UP000008550">
    <property type="component" value="Chromosome"/>
</dbReference>
<dbReference type="AlphaFoldDB" id="B0TB30"/>
<protein>
    <submittedName>
        <fullName evidence="1">Uncharacterized protein</fullName>
    </submittedName>
</protein>
<evidence type="ECO:0000313" key="2">
    <source>
        <dbReference type="Proteomes" id="UP000008550"/>
    </source>
</evidence>
<dbReference type="eggNOG" id="COG2801">
    <property type="taxonomic scope" value="Bacteria"/>
</dbReference>
<reference evidence="1 2" key="1">
    <citation type="journal article" date="2008" name="J. Bacteriol.">
        <title>The genome of Heliobacterium modesticaldum, a phototrophic representative of the Firmicutes containing the simplest photosynthetic apparatus.</title>
        <authorList>
            <person name="Sattley W.M."/>
            <person name="Madigan M.T."/>
            <person name="Swingley W.D."/>
            <person name="Cheung P.C."/>
            <person name="Clocksin K.M."/>
            <person name="Conrad A.L."/>
            <person name="Dejesa L.C."/>
            <person name="Honchak B.M."/>
            <person name="Jung D.O."/>
            <person name="Karbach L.E."/>
            <person name="Kurdoglu A."/>
            <person name="Lahiri S."/>
            <person name="Mastrian S.D."/>
            <person name="Page L.E."/>
            <person name="Taylor H.L."/>
            <person name="Wang Z.T."/>
            <person name="Raymond J."/>
            <person name="Chen M."/>
            <person name="Blankenship R.E."/>
            <person name="Touchman J.W."/>
        </authorList>
    </citation>
    <scope>NUCLEOTIDE SEQUENCE [LARGE SCALE GENOMIC DNA]</scope>
    <source>
        <strain evidence="2">ATCC 51547 / Ice1</strain>
    </source>
</reference>
<name>B0TB30_HELMI</name>
<organism evidence="1 2">
    <name type="scientific">Heliobacterium modesticaldum (strain ATCC 51547 / Ice1)</name>
    <dbReference type="NCBI Taxonomy" id="498761"/>
    <lineage>
        <taxon>Bacteria</taxon>
        <taxon>Bacillati</taxon>
        <taxon>Bacillota</taxon>
        <taxon>Clostridia</taxon>
        <taxon>Eubacteriales</taxon>
        <taxon>Heliobacteriaceae</taxon>
        <taxon>Heliomicrobium</taxon>
    </lineage>
</organism>
<proteinExistence type="predicted"/>
<accession>B0TB30</accession>